<dbReference type="InterPro" id="IPR013324">
    <property type="entry name" value="RNA_pol_sigma_r3/r4-like"/>
</dbReference>
<comment type="similarity">
    <text evidence="1">Belongs to the sigma-70 factor family. ECF subfamily.</text>
</comment>
<dbReference type="InterPro" id="IPR036388">
    <property type="entry name" value="WH-like_DNA-bd_sf"/>
</dbReference>
<feature type="domain" description="RNA polymerase sigma-70 region 2" evidence="7">
    <location>
        <begin position="34"/>
        <end position="97"/>
    </location>
</feature>
<dbReference type="InterPro" id="IPR013249">
    <property type="entry name" value="RNA_pol_sigma70_r4_t2"/>
</dbReference>
<name>A0A6J4H6J8_9ACTN</name>
<dbReference type="InterPro" id="IPR039425">
    <property type="entry name" value="RNA_pol_sigma-70-like"/>
</dbReference>
<keyword evidence="4" id="KW-0238">DNA-binding</keyword>
<keyword evidence="2" id="KW-0805">Transcription regulation</keyword>
<dbReference type="AlphaFoldDB" id="A0A6J4H6J8"/>
<dbReference type="InterPro" id="IPR014284">
    <property type="entry name" value="RNA_pol_sigma-70_dom"/>
</dbReference>
<feature type="domain" description="RNA polymerase sigma factor 70 region 4 type 2" evidence="8">
    <location>
        <begin position="117"/>
        <end position="166"/>
    </location>
</feature>
<evidence type="ECO:0000256" key="1">
    <source>
        <dbReference type="ARBA" id="ARBA00010641"/>
    </source>
</evidence>
<sequence>MSDGAVSSGGRFGAGSRRRVARTEPDDGFEEAFDELFPRAVRLATRLLGDRTAAEDVAAEAMARAYARWPKVSGLPYRDGWVLKVATNLAIDRLRRRPPEVIPVPEGHFEEGVELRLALNAALLTLAPRQRQAVALRYLGGLSDREVALALGISLGSVKTHIHRGLNGLRARMGAGLEEVTPIAVDRIPFA</sequence>
<evidence type="ECO:0000313" key="9">
    <source>
        <dbReference type="EMBL" id="CAA9212849.1"/>
    </source>
</evidence>
<dbReference type="PANTHER" id="PTHR43133:SF8">
    <property type="entry name" value="RNA POLYMERASE SIGMA FACTOR HI_1459-RELATED"/>
    <property type="match status" value="1"/>
</dbReference>
<dbReference type="GO" id="GO:0016987">
    <property type="term" value="F:sigma factor activity"/>
    <property type="evidence" value="ECO:0007669"/>
    <property type="project" value="UniProtKB-KW"/>
</dbReference>
<evidence type="ECO:0000256" key="5">
    <source>
        <dbReference type="ARBA" id="ARBA00023163"/>
    </source>
</evidence>
<dbReference type="InterPro" id="IPR007627">
    <property type="entry name" value="RNA_pol_sigma70_r2"/>
</dbReference>
<evidence type="ECO:0000259" key="7">
    <source>
        <dbReference type="Pfam" id="PF04542"/>
    </source>
</evidence>
<evidence type="ECO:0000256" key="4">
    <source>
        <dbReference type="ARBA" id="ARBA00023125"/>
    </source>
</evidence>
<protein>
    <recommendedName>
        <fullName evidence="10">RNA polymerase ECF-type sigma factor</fullName>
    </recommendedName>
</protein>
<dbReference type="CDD" id="cd06171">
    <property type="entry name" value="Sigma70_r4"/>
    <property type="match status" value="1"/>
</dbReference>
<evidence type="ECO:0000256" key="2">
    <source>
        <dbReference type="ARBA" id="ARBA00023015"/>
    </source>
</evidence>
<evidence type="ECO:0000259" key="8">
    <source>
        <dbReference type="Pfam" id="PF08281"/>
    </source>
</evidence>
<feature type="region of interest" description="Disordered" evidence="6">
    <location>
        <begin position="1"/>
        <end position="23"/>
    </location>
</feature>
<reference evidence="9" key="1">
    <citation type="submission" date="2020-02" db="EMBL/GenBank/DDBJ databases">
        <authorList>
            <person name="Meier V. D."/>
        </authorList>
    </citation>
    <scope>NUCLEOTIDE SEQUENCE</scope>
    <source>
        <strain evidence="9">AVDCRST_MAG10</strain>
    </source>
</reference>
<dbReference type="Pfam" id="PF04542">
    <property type="entry name" value="Sigma70_r2"/>
    <property type="match status" value="1"/>
</dbReference>
<keyword evidence="5" id="KW-0804">Transcription</keyword>
<dbReference type="Pfam" id="PF08281">
    <property type="entry name" value="Sigma70_r4_2"/>
    <property type="match status" value="1"/>
</dbReference>
<accession>A0A6J4H6J8</accession>
<gene>
    <name evidence="9" type="ORF">AVDCRST_MAG10-216</name>
</gene>
<dbReference type="Gene3D" id="1.10.1740.10">
    <property type="match status" value="1"/>
</dbReference>
<evidence type="ECO:0008006" key="10">
    <source>
        <dbReference type="Google" id="ProtNLM"/>
    </source>
</evidence>
<dbReference type="InterPro" id="IPR013325">
    <property type="entry name" value="RNA_pol_sigma_r2"/>
</dbReference>
<dbReference type="EMBL" id="CADCTB010000014">
    <property type="protein sequence ID" value="CAA9212849.1"/>
    <property type="molecule type" value="Genomic_DNA"/>
</dbReference>
<proteinExistence type="inferred from homology"/>
<dbReference type="NCBIfam" id="TIGR02937">
    <property type="entry name" value="sigma70-ECF"/>
    <property type="match status" value="1"/>
</dbReference>
<dbReference type="GO" id="GO:0003677">
    <property type="term" value="F:DNA binding"/>
    <property type="evidence" value="ECO:0007669"/>
    <property type="project" value="UniProtKB-KW"/>
</dbReference>
<evidence type="ECO:0000256" key="6">
    <source>
        <dbReference type="SAM" id="MobiDB-lite"/>
    </source>
</evidence>
<organism evidence="9">
    <name type="scientific">uncultured Acidimicrobiales bacterium</name>
    <dbReference type="NCBI Taxonomy" id="310071"/>
    <lineage>
        <taxon>Bacteria</taxon>
        <taxon>Bacillati</taxon>
        <taxon>Actinomycetota</taxon>
        <taxon>Acidimicrobiia</taxon>
        <taxon>Acidimicrobiales</taxon>
        <taxon>environmental samples</taxon>
    </lineage>
</organism>
<keyword evidence="3" id="KW-0731">Sigma factor</keyword>
<dbReference type="PANTHER" id="PTHR43133">
    <property type="entry name" value="RNA POLYMERASE ECF-TYPE SIGMA FACTO"/>
    <property type="match status" value="1"/>
</dbReference>
<dbReference type="GO" id="GO:0006352">
    <property type="term" value="P:DNA-templated transcription initiation"/>
    <property type="evidence" value="ECO:0007669"/>
    <property type="project" value="InterPro"/>
</dbReference>
<dbReference type="SUPFAM" id="SSF88659">
    <property type="entry name" value="Sigma3 and sigma4 domains of RNA polymerase sigma factors"/>
    <property type="match status" value="1"/>
</dbReference>
<dbReference type="Gene3D" id="1.10.10.10">
    <property type="entry name" value="Winged helix-like DNA-binding domain superfamily/Winged helix DNA-binding domain"/>
    <property type="match status" value="1"/>
</dbReference>
<evidence type="ECO:0000256" key="3">
    <source>
        <dbReference type="ARBA" id="ARBA00023082"/>
    </source>
</evidence>
<dbReference type="SUPFAM" id="SSF88946">
    <property type="entry name" value="Sigma2 domain of RNA polymerase sigma factors"/>
    <property type="match status" value="1"/>
</dbReference>